<accession>A0ABD0VYY0</accession>
<feature type="region of interest" description="Disordered" evidence="1">
    <location>
        <begin position="106"/>
        <end position="158"/>
    </location>
</feature>
<evidence type="ECO:0000313" key="2">
    <source>
        <dbReference type="EMBL" id="KAL0927231.1"/>
    </source>
</evidence>
<keyword evidence="3" id="KW-1185">Reference proteome</keyword>
<feature type="compositionally biased region" description="Polar residues" evidence="1">
    <location>
        <begin position="1"/>
        <end position="16"/>
    </location>
</feature>
<reference evidence="2 3" key="1">
    <citation type="journal article" date="2024" name="Plant Biotechnol. J.">
        <title>Dendrobium thyrsiflorum genome and its molecular insights into genes involved in important horticultural traits.</title>
        <authorList>
            <person name="Chen B."/>
            <person name="Wang J.Y."/>
            <person name="Zheng P.J."/>
            <person name="Li K.L."/>
            <person name="Liang Y.M."/>
            <person name="Chen X.F."/>
            <person name="Zhang C."/>
            <person name="Zhao X."/>
            <person name="He X."/>
            <person name="Zhang G.Q."/>
            <person name="Liu Z.J."/>
            <person name="Xu Q."/>
        </authorList>
    </citation>
    <scope>NUCLEOTIDE SEQUENCE [LARGE SCALE GENOMIC DNA]</scope>
    <source>
        <strain evidence="2">GZMU011</strain>
    </source>
</reference>
<dbReference type="AlphaFoldDB" id="A0ABD0VYY0"/>
<evidence type="ECO:0000313" key="3">
    <source>
        <dbReference type="Proteomes" id="UP001552299"/>
    </source>
</evidence>
<dbReference type="Proteomes" id="UP001552299">
    <property type="component" value="Unassembled WGS sequence"/>
</dbReference>
<feature type="region of interest" description="Disordered" evidence="1">
    <location>
        <begin position="1"/>
        <end position="24"/>
    </location>
</feature>
<organism evidence="2 3">
    <name type="scientific">Dendrobium thyrsiflorum</name>
    <name type="common">Pinecone-like raceme dendrobium</name>
    <name type="synonym">Orchid</name>
    <dbReference type="NCBI Taxonomy" id="117978"/>
    <lineage>
        <taxon>Eukaryota</taxon>
        <taxon>Viridiplantae</taxon>
        <taxon>Streptophyta</taxon>
        <taxon>Embryophyta</taxon>
        <taxon>Tracheophyta</taxon>
        <taxon>Spermatophyta</taxon>
        <taxon>Magnoliopsida</taxon>
        <taxon>Liliopsida</taxon>
        <taxon>Asparagales</taxon>
        <taxon>Orchidaceae</taxon>
        <taxon>Epidendroideae</taxon>
        <taxon>Malaxideae</taxon>
        <taxon>Dendrobiinae</taxon>
        <taxon>Dendrobium</taxon>
    </lineage>
</organism>
<name>A0ABD0VYY0_DENTH</name>
<comment type="caution">
    <text evidence="2">The sequence shown here is derived from an EMBL/GenBank/DDBJ whole genome shotgun (WGS) entry which is preliminary data.</text>
</comment>
<dbReference type="EMBL" id="JANQDX010000002">
    <property type="protein sequence ID" value="KAL0927231.1"/>
    <property type="molecule type" value="Genomic_DNA"/>
</dbReference>
<evidence type="ECO:0000256" key="1">
    <source>
        <dbReference type="SAM" id="MobiDB-lite"/>
    </source>
</evidence>
<proteinExistence type="predicted"/>
<sequence>MSQKYEPNDTKSNSIRAQMGPNQILKASLEGSNHNLDYQTRIERLNEKNPTSPRSSNSDIIKTFKCSINGPQSRESTSTVHSNHSQIALNLPPIYWSCHSQKTINRPLIPRERGEDKRGRKKEPKQGREGIKEERKRALLPPDSSPTTVGLPPSHRPTPDFCPATELPFGFQLLLDFHPTTVFLTSVAKQRSLRPPSPADNDLSDLRCSPTTVLPTSFADNGLSDLCRLPKMIFPTSVARRQRSFDLHHPPTTVLSTSFADYGLSDLRHQTTISTTSFARRQQSFRPPSLADYGLSNLRRQTMIFLTFVARQQRSFQPPSPTDYRLSELLHQLRSFRPPSPNNGFSNLRHPPTTVFPTSFADYSPSNLCRQTTVFPTSFTHRQWTFRPPSPADYGPSNLLRQLRSFQPYFPNGLSDLRRPPKTVFPTSVACRLRSFRPLSLTTVFPNSVTSRQQSFRLSRPPIMVLLTSIARQRSFRPPSPADYSLSDLLRRLRFYK</sequence>
<gene>
    <name evidence="2" type="ORF">M5K25_001394</name>
</gene>
<feature type="compositionally biased region" description="Basic and acidic residues" evidence="1">
    <location>
        <begin position="109"/>
        <end position="137"/>
    </location>
</feature>
<protein>
    <submittedName>
        <fullName evidence="2">Uncharacterized protein</fullName>
    </submittedName>
</protein>